<feature type="coiled-coil region" evidence="7">
    <location>
        <begin position="489"/>
        <end position="527"/>
    </location>
</feature>
<dbReference type="Pfam" id="PF18101">
    <property type="entry name" value="Pan3_CK"/>
    <property type="match status" value="1"/>
</dbReference>
<dbReference type="GO" id="GO:0000289">
    <property type="term" value="P:nuclear-transcribed mRNA poly(A) tail shortening"/>
    <property type="evidence" value="ECO:0007669"/>
    <property type="project" value="UniProtKB-UniRule"/>
</dbReference>
<dbReference type="Gene3D" id="1.10.287.3700">
    <property type="match status" value="1"/>
</dbReference>
<comment type="function">
    <text evidence="7">Regulatory subunit of the poly(A)-nuclease (PAN) deadenylation complex, one of two cytoplasmic mRNA deadenylases involved in mRNA turnover. PAN specifically shortens poly(A) tails of RNA and the activity is stimulated by poly(A)-binding protein PAB1. PAN deadenylation is followed by rapid degradation of the shortened mRNA tails by the CCR4-NOT complex. Deadenylated mRNAs are then degraded by two alternative mechanisms, namely exosome-mediated 3'-5' exonucleolytic degradation, or deadenlyation-dependent mRNA decaping and subsequent 5'-3' exonucleolytic degradation by XRN1. May also be involved in post-transcriptional maturation of mRNA poly(A) tails. PAN3 acts as a positive regulator for PAN activity, recruiting the catalytic subunit PAN2 to mRNA via its interaction with RNA and with PAB1.</text>
</comment>
<evidence type="ECO:0000256" key="7">
    <source>
        <dbReference type="HAMAP-Rule" id="MF_03181"/>
    </source>
</evidence>
<evidence type="ECO:0000256" key="2">
    <source>
        <dbReference type="ARBA" id="ARBA00022490"/>
    </source>
</evidence>
<comment type="caution">
    <text evidence="7">Lacks conserved residue(s) required for the propagation of feature annotation.</text>
</comment>
<keyword evidence="6 7" id="KW-0175">Coiled coil</keyword>
<dbReference type="GO" id="GO:0006397">
    <property type="term" value="P:mRNA processing"/>
    <property type="evidence" value="ECO:0007669"/>
    <property type="project" value="UniProtKB-KW"/>
</dbReference>
<feature type="zinc finger region" description="C3H1-type" evidence="8">
    <location>
        <begin position="42"/>
        <end position="71"/>
    </location>
</feature>
<evidence type="ECO:0000256" key="5">
    <source>
        <dbReference type="ARBA" id="ARBA00022840"/>
    </source>
</evidence>
<evidence type="ECO:0000256" key="1">
    <source>
        <dbReference type="ARBA" id="ARBA00004496"/>
    </source>
</evidence>
<feature type="region of interest" description="Knob domain" evidence="7">
    <location>
        <begin position="528"/>
        <end position="626"/>
    </location>
</feature>
<reference evidence="11 12" key="1">
    <citation type="journal article" date="2020" name="Microb. Genom.">
        <title>Genetic diversity of clinical and environmental Mucorales isolates obtained from an investigation of mucormycosis cases among solid organ transplant recipients.</title>
        <authorList>
            <person name="Nguyen M.H."/>
            <person name="Kaul D."/>
            <person name="Muto C."/>
            <person name="Cheng S.J."/>
            <person name="Richter R.A."/>
            <person name="Bruno V.M."/>
            <person name="Liu G."/>
            <person name="Beyhan S."/>
            <person name="Sundermann A.J."/>
            <person name="Mounaud S."/>
            <person name="Pasculle A.W."/>
            <person name="Nierman W.C."/>
            <person name="Driscoll E."/>
            <person name="Cumbie R."/>
            <person name="Clancy C.J."/>
            <person name="Dupont C.L."/>
        </authorList>
    </citation>
    <scope>NUCLEOTIDE SEQUENCE [LARGE SCALE GENOMIC DNA]</scope>
    <source>
        <strain evidence="11 12">GL24</strain>
    </source>
</reference>
<dbReference type="InterPro" id="IPR030844">
    <property type="entry name" value="PAN3"/>
</dbReference>
<dbReference type="PANTHER" id="PTHR12272">
    <property type="entry name" value="DEADENYLATION COMPLEX SUBUNIT PAN3"/>
    <property type="match status" value="1"/>
</dbReference>
<dbReference type="Pfam" id="PF25586">
    <property type="entry name" value="zf-CCCH_PAN3"/>
    <property type="match status" value="1"/>
</dbReference>
<keyword evidence="4 7" id="KW-0547">Nucleotide-binding</keyword>
<comment type="domain">
    <text evidence="7">The pseudokinase domain, the coiled-coil (CC), and C-terminal knob domain (CK) form a structural unit (PKC) that forms an extensive high-affinity interaction surface for PAN2.</text>
</comment>
<feature type="compositionally biased region" description="Polar residues" evidence="9">
    <location>
        <begin position="103"/>
        <end position="115"/>
    </location>
</feature>
<keyword evidence="8" id="KW-0863">Zinc-finger</keyword>
<organism evidence="11 12">
    <name type="scientific">Rhizopus delemar</name>
    <dbReference type="NCBI Taxonomy" id="936053"/>
    <lineage>
        <taxon>Eukaryota</taxon>
        <taxon>Fungi</taxon>
        <taxon>Fungi incertae sedis</taxon>
        <taxon>Mucoromycota</taxon>
        <taxon>Mucoromycotina</taxon>
        <taxon>Mucoromycetes</taxon>
        <taxon>Mucorales</taxon>
        <taxon>Mucorineae</taxon>
        <taxon>Rhizopodaceae</taxon>
        <taxon>Rhizopus</taxon>
    </lineage>
</organism>
<dbReference type="GO" id="GO:0031251">
    <property type="term" value="C:PAN complex"/>
    <property type="evidence" value="ECO:0007669"/>
    <property type="project" value="UniProtKB-UniRule"/>
</dbReference>
<keyword evidence="2 7" id="KW-0963">Cytoplasm</keyword>
<dbReference type="GO" id="GO:0008270">
    <property type="term" value="F:zinc ion binding"/>
    <property type="evidence" value="ECO:0007669"/>
    <property type="project" value="UniProtKB-KW"/>
</dbReference>
<dbReference type="Gene3D" id="6.10.250.3160">
    <property type="match status" value="1"/>
</dbReference>
<dbReference type="GO" id="GO:0005524">
    <property type="term" value="F:ATP binding"/>
    <property type="evidence" value="ECO:0007669"/>
    <property type="project" value="UniProtKB-UniRule"/>
</dbReference>
<dbReference type="Gene3D" id="1.20.5.5160">
    <property type="match status" value="1"/>
</dbReference>
<dbReference type="FunFam" id="1.10.287.3700:FF:000001">
    <property type="entry name" value="PAN2-PAN3 deadenylation complex subunit PAN3"/>
    <property type="match status" value="1"/>
</dbReference>
<feature type="domain" description="C3H1-type" evidence="10">
    <location>
        <begin position="42"/>
        <end position="71"/>
    </location>
</feature>
<comment type="domain">
    <text evidence="7">The N-terminal zinc finger binds to poly(A) RNA.</text>
</comment>
<evidence type="ECO:0000256" key="8">
    <source>
        <dbReference type="PROSITE-ProRule" id="PRU00723"/>
    </source>
</evidence>
<comment type="domain">
    <text evidence="7">Contains a pseudokinase domain. The protein kinase domain is predicted to be catalytically inactive because some of the residues important for catalytic activity are substituted and it lacks the equivalent of the binding site for a peptide substrate. However, it has retained an ATP-binding site and ATP-binding is required for mRNA degradation, stimulating the activity of the PAN2 nuclease in vitro. The nucleotide-binding site is juxtaposed to the RNase active site of PAN2 in the complex and may actually bind nucleosides of a poly(A) RNA rather than ATP, feeding the poly(A)-tail to the active site of the deadenylase and thus increasing the efficiency with which this distributive enzyme degrades oligo(A) RNAs.</text>
</comment>
<dbReference type="PROSITE" id="PS50103">
    <property type="entry name" value="ZF_C3H1"/>
    <property type="match status" value="1"/>
</dbReference>
<dbReference type="HAMAP" id="MF_03181">
    <property type="entry name" value="PAN3"/>
    <property type="match status" value="1"/>
</dbReference>
<evidence type="ECO:0000313" key="11">
    <source>
        <dbReference type="EMBL" id="KAG1571933.1"/>
    </source>
</evidence>
<dbReference type="InterPro" id="IPR041332">
    <property type="entry name" value="Pan3_CK"/>
</dbReference>
<feature type="binding site" evidence="7">
    <location>
        <begin position="389"/>
        <end position="390"/>
    </location>
    <ligand>
        <name>ATP</name>
        <dbReference type="ChEBI" id="CHEBI:30616"/>
    </ligand>
</feature>
<dbReference type="Proteomes" id="UP000740926">
    <property type="component" value="Unassembled WGS sequence"/>
</dbReference>
<feature type="region of interest" description="Disordered" evidence="9">
    <location>
        <begin position="101"/>
        <end position="158"/>
    </location>
</feature>
<gene>
    <name evidence="7" type="primary">PAN3</name>
    <name evidence="11" type="ORF">G6F50_004174</name>
</gene>
<accession>A0A9P6Z7Z4</accession>
<keyword evidence="5 7" id="KW-0067">ATP-binding</keyword>
<name>A0A9P6Z7Z4_9FUNG</name>
<evidence type="ECO:0000256" key="3">
    <source>
        <dbReference type="ARBA" id="ARBA00022664"/>
    </source>
</evidence>
<comment type="subunit">
    <text evidence="7">Homodimer. Forms a heterotrimer with a catalytic subunit PAN2 to form the poly(A)-nuclease (PAN) deadenylation complex. Interacts (via PAM-2 motif) with poly(A)-binding protein PAB1 (via PABC domain), conferring substrate specificity of the enzyme complex.</text>
</comment>
<comment type="subcellular location">
    <subcellularLocation>
        <location evidence="1 7">Cytoplasm</location>
    </subcellularLocation>
</comment>
<evidence type="ECO:0000256" key="6">
    <source>
        <dbReference type="ARBA" id="ARBA00023054"/>
    </source>
</evidence>
<dbReference type="PANTHER" id="PTHR12272:SF11">
    <property type="entry name" value="PAN2-PAN3 DEADENYLATION COMPLEX SUBUNIT PAN3"/>
    <property type="match status" value="1"/>
</dbReference>
<keyword evidence="8" id="KW-0479">Metal-binding</keyword>
<protein>
    <recommendedName>
        <fullName evidence="7">PAN2-PAN3 deadenylation complex subunit PAN3</fullName>
    </recommendedName>
    <alternativeName>
        <fullName evidence="7">PAB1P-dependent poly(A)-specific ribonuclease</fullName>
    </alternativeName>
    <alternativeName>
        <fullName evidence="7">Poly(A)-nuclease deadenylation complex subunit 3</fullName>
        <shortName evidence="7">PAN deadenylation complex subunit 3</shortName>
    </alternativeName>
</protein>
<dbReference type="EMBL" id="JAANIU010000488">
    <property type="protein sequence ID" value="KAG1571933.1"/>
    <property type="molecule type" value="Genomic_DNA"/>
</dbReference>
<feature type="compositionally biased region" description="Low complexity" evidence="9">
    <location>
        <begin position="116"/>
        <end position="135"/>
    </location>
</feature>
<evidence type="ECO:0000256" key="9">
    <source>
        <dbReference type="SAM" id="MobiDB-lite"/>
    </source>
</evidence>
<dbReference type="AlphaFoldDB" id="A0A9P6Z7Z4"/>
<keyword evidence="3 7" id="KW-0507">mRNA processing</keyword>
<keyword evidence="12" id="KW-1185">Reference proteome</keyword>
<comment type="similarity">
    <text evidence="7">Belongs to the protein kinase superfamily. PAN3 family.</text>
</comment>
<dbReference type="InterPro" id="IPR000571">
    <property type="entry name" value="Znf_CCCH"/>
</dbReference>
<sequence length="626" mass="70904">MSQYQFIPPPQTTSVIPIVAPSSENSNSIKEYKPISKASSSNSGKRLCRNIIIHGYCKFENKGCEFNHDTSKSIVLPQQQNPLSPENRHTPLADNIHAPVFVPSSTATTQDNTSTSRDPSYRYSAPPSSNSNSTSGNQFHPFNLNPHVPNFTQQGYNNSAMNSNVDPYFYTPSFHPSPTEYHRGPAILPHVANLLPHQRLAQSFFIPDNLNEQLIKRQEIALQTKTGWIKNDRLNGDNSNKMIEKELPEEVHVYHSLCLLEENPGKFFGHPSWIYKAISRANGQQYIMIRIEGFRLVNEHTMTMESFTTRAFGDSSLVFIYDYHPNSINLFEAYFTPQAQALLHARLQATRGNALPVPETTLWSFMTQMASALKTIHAAGLSARTMDPTKILMTSKNRLRISCCGVLDVLQYEVASQKVAFHQQEDLLNFGKLLISLACNSLQSILNLSQSFEYITRFYSSDLKNTILYLLSKPSPVKSIDEVIRMIGPRILHDANSTQYYADTLESNLGFELENSRLVRLLSKLGFINERPEFSEDPRWSETGDRYIIKLFREFLFHQVNEVGIPVVDMGHVISCLNKLDAGVDEKILLTSRDDQTSIIVSYKEIKACINSAFNDIYATFHNNKK</sequence>
<keyword evidence="8" id="KW-0862">Zinc</keyword>
<comment type="caution">
    <text evidence="11">The sequence shown here is derived from an EMBL/GenBank/DDBJ whole genome shotgun (WGS) entry which is preliminary data.</text>
</comment>
<proteinExistence type="inferred from homology"/>
<dbReference type="Gene3D" id="1.10.510.10">
    <property type="entry name" value="Transferase(Phosphotransferase) domain 1"/>
    <property type="match status" value="1"/>
</dbReference>
<evidence type="ECO:0000313" key="12">
    <source>
        <dbReference type="Proteomes" id="UP000740926"/>
    </source>
</evidence>
<evidence type="ECO:0000256" key="4">
    <source>
        <dbReference type="ARBA" id="ARBA00022741"/>
    </source>
</evidence>
<dbReference type="GO" id="GO:0000932">
    <property type="term" value="C:P-body"/>
    <property type="evidence" value="ECO:0007669"/>
    <property type="project" value="TreeGrafter"/>
</dbReference>
<dbReference type="InterPro" id="IPR011009">
    <property type="entry name" value="Kinase-like_dom_sf"/>
</dbReference>
<dbReference type="SUPFAM" id="SSF56112">
    <property type="entry name" value="Protein kinase-like (PK-like)"/>
    <property type="match status" value="1"/>
</dbReference>
<dbReference type="GO" id="GO:0008143">
    <property type="term" value="F:poly(A) binding"/>
    <property type="evidence" value="ECO:0007669"/>
    <property type="project" value="TreeGrafter"/>
</dbReference>
<evidence type="ECO:0000259" key="10">
    <source>
        <dbReference type="PROSITE" id="PS50103"/>
    </source>
</evidence>